<proteinExistence type="predicted"/>
<dbReference type="Pfam" id="PF13609">
    <property type="entry name" value="Porin_4"/>
    <property type="match status" value="1"/>
</dbReference>
<dbReference type="SUPFAM" id="SSF56935">
    <property type="entry name" value="Porins"/>
    <property type="match status" value="1"/>
</dbReference>
<keyword evidence="10" id="KW-0998">Cell outer membrane</keyword>
<keyword evidence="3" id="KW-0813">Transport</keyword>
<dbReference type="RefSeq" id="WP_369337989.1">
    <property type="nucleotide sequence ID" value="NZ_JBFYGN010000007.1"/>
</dbReference>
<evidence type="ECO:0000256" key="10">
    <source>
        <dbReference type="ARBA" id="ARBA00023237"/>
    </source>
</evidence>
<dbReference type="InterPro" id="IPR050298">
    <property type="entry name" value="Gram-neg_bact_OMP"/>
</dbReference>
<dbReference type="PANTHER" id="PTHR34501:SF9">
    <property type="entry name" value="MAJOR OUTER MEMBRANE PROTEIN P.IA"/>
    <property type="match status" value="1"/>
</dbReference>
<protein>
    <submittedName>
        <fullName evidence="14">Porin</fullName>
    </submittedName>
</protein>
<keyword evidence="4" id="KW-1134">Transmembrane beta strand</keyword>
<sequence>MTRFSQGSAALLLATAALGPAWAQPSQVQISGFLDLGIYRDFQGTAQLGTIQRSSISFSGAEDLGGGLQATFRLSHRLELDTGLGEGYGQKPFWHGESTVGLKGGWGQVRLGRALSALWAHDWKFDPWGHMNRVSSSAWYQWFYYVPTDRASNNGAPEFGRTPNGIFYDAPNLAGFTLHLSGSPERTQGPGGGKPYAASLEYAQGAAAAMLAFDRNGSGDRASFAAVKYRFGATTLMSSYDDSRRAQDQGRSRVLALGATHKLDGSVTLKAGLGHQRLNSNTHMFYSLGADYAVSRRTTLYAGLGQQRPENKSPSSSFGVGMSHAF</sequence>
<evidence type="ECO:0000256" key="4">
    <source>
        <dbReference type="ARBA" id="ARBA00022452"/>
    </source>
</evidence>
<evidence type="ECO:0000313" key="15">
    <source>
        <dbReference type="Proteomes" id="UP001561046"/>
    </source>
</evidence>
<comment type="caution">
    <text evidence="14">The sequence shown here is derived from an EMBL/GenBank/DDBJ whole genome shotgun (WGS) entry which is preliminary data.</text>
</comment>
<name>A0ABV3ZV40_9BURK</name>
<evidence type="ECO:0000259" key="13">
    <source>
        <dbReference type="Pfam" id="PF13609"/>
    </source>
</evidence>
<keyword evidence="5" id="KW-0812">Transmembrane</keyword>
<dbReference type="EMBL" id="JBFYGN010000007">
    <property type="protein sequence ID" value="MEX8192788.1"/>
    <property type="molecule type" value="Genomic_DNA"/>
</dbReference>
<keyword evidence="9" id="KW-0472">Membrane</keyword>
<keyword evidence="15" id="KW-1185">Reference proteome</keyword>
<feature type="domain" description="Porin" evidence="13">
    <location>
        <begin position="11"/>
        <end position="308"/>
    </location>
</feature>
<dbReference type="InterPro" id="IPR033900">
    <property type="entry name" value="Gram_neg_porin_domain"/>
</dbReference>
<evidence type="ECO:0000256" key="11">
    <source>
        <dbReference type="SAM" id="MobiDB-lite"/>
    </source>
</evidence>
<keyword evidence="8" id="KW-0626">Porin</keyword>
<reference evidence="14 15" key="1">
    <citation type="journal article" date="2013" name="Int. J. Syst. Evol. Microbiol.">
        <title>Comamonas guangdongensis sp. nov., isolated from subterranean forest sediment, and emended description of the genus Comamonas.</title>
        <authorList>
            <person name="Zhang J."/>
            <person name="Wang Y."/>
            <person name="Zhou S."/>
            <person name="Wu C."/>
            <person name="He J."/>
            <person name="Li F."/>
        </authorList>
    </citation>
    <scope>NUCLEOTIDE SEQUENCE [LARGE SCALE GENOMIC DNA]</scope>
    <source>
        <strain evidence="14 15">CCTCC AB2011133</strain>
    </source>
</reference>
<gene>
    <name evidence="14" type="ORF">AB6724_08030</name>
</gene>
<comment type="subunit">
    <text evidence="2">Homotrimer.</text>
</comment>
<keyword evidence="6 12" id="KW-0732">Signal</keyword>
<dbReference type="CDD" id="cd00342">
    <property type="entry name" value="gram_neg_porins"/>
    <property type="match status" value="1"/>
</dbReference>
<dbReference type="InterPro" id="IPR023614">
    <property type="entry name" value="Porin_dom_sf"/>
</dbReference>
<feature type="chain" id="PRO_5045965028" evidence="12">
    <location>
        <begin position="24"/>
        <end position="326"/>
    </location>
</feature>
<evidence type="ECO:0000313" key="14">
    <source>
        <dbReference type="EMBL" id="MEX8192788.1"/>
    </source>
</evidence>
<evidence type="ECO:0000256" key="6">
    <source>
        <dbReference type="ARBA" id="ARBA00022729"/>
    </source>
</evidence>
<organism evidence="14 15">
    <name type="scientific">Comamonas guangdongensis</name>
    <dbReference type="NCBI Taxonomy" id="510515"/>
    <lineage>
        <taxon>Bacteria</taxon>
        <taxon>Pseudomonadati</taxon>
        <taxon>Pseudomonadota</taxon>
        <taxon>Betaproteobacteria</taxon>
        <taxon>Burkholderiales</taxon>
        <taxon>Comamonadaceae</taxon>
        <taxon>Comamonas</taxon>
    </lineage>
</organism>
<comment type="subcellular location">
    <subcellularLocation>
        <location evidence="1">Cell outer membrane</location>
        <topology evidence="1">Multi-pass membrane protein</topology>
    </subcellularLocation>
</comment>
<dbReference type="PANTHER" id="PTHR34501">
    <property type="entry name" value="PROTEIN YDDL-RELATED"/>
    <property type="match status" value="1"/>
</dbReference>
<evidence type="ECO:0000256" key="1">
    <source>
        <dbReference type="ARBA" id="ARBA00004571"/>
    </source>
</evidence>
<accession>A0ABV3ZV40</accession>
<keyword evidence="7" id="KW-0406">Ion transport</keyword>
<evidence type="ECO:0000256" key="5">
    <source>
        <dbReference type="ARBA" id="ARBA00022692"/>
    </source>
</evidence>
<feature type="signal peptide" evidence="12">
    <location>
        <begin position="1"/>
        <end position="23"/>
    </location>
</feature>
<evidence type="ECO:0000256" key="7">
    <source>
        <dbReference type="ARBA" id="ARBA00023065"/>
    </source>
</evidence>
<dbReference type="Gene3D" id="2.40.160.10">
    <property type="entry name" value="Porin"/>
    <property type="match status" value="1"/>
</dbReference>
<dbReference type="Proteomes" id="UP001561046">
    <property type="component" value="Unassembled WGS sequence"/>
</dbReference>
<evidence type="ECO:0000256" key="3">
    <source>
        <dbReference type="ARBA" id="ARBA00022448"/>
    </source>
</evidence>
<evidence type="ECO:0000256" key="12">
    <source>
        <dbReference type="SAM" id="SignalP"/>
    </source>
</evidence>
<feature type="region of interest" description="Disordered" evidence="11">
    <location>
        <begin position="303"/>
        <end position="326"/>
    </location>
</feature>
<evidence type="ECO:0000256" key="8">
    <source>
        <dbReference type="ARBA" id="ARBA00023114"/>
    </source>
</evidence>
<evidence type="ECO:0000256" key="2">
    <source>
        <dbReference type="ARBA" id="ARBA00011233"/>
    </source>
</evidence>
<evidence type="ECO:0000256" key="9">
    <source>
        <dbReference type="ARBA" id="ARBA00023136"/>
    </source>
</evidence>